<keyword evidence="9" id="KW-1133">Transmembrane helix</keyword>
<dbReference type="Proteomes" id="UP000604730">
    <property type="component" value="Unassembled WGS sequence"/>
</dbReference>
<evidence type="ECO:0000256" key="6">
    <source>
        <dbReference type="ARBA" id="ARBA00022777"/>
    </source>
</evidence>
<keyword evidence="7" id="KW-0067">ATP-binding</keyword>
<feature type="transmembrane region" description="Helical" evidence="9">
    <location>
        <begin position="177"/>
        <end position="201"/>
    </location>
</feature>
<reference evidence="11 12" key="1">
    <citation type="submission" date="2021-01" db="EMBL/GenBank/DDBJ databases">
        <title>Isolation and description of Catonella massiliensis sp. nov., a novel Catonella species, isolated from a stable periodontitis subject.</title>
        <authorList>
            <person name="Antezack A."/>
            <person name="Boxberger M."/>
            <person name="La Scola B."/>
            <person name="Monnet-Corti V."/>
        </authorList>
    </citation>
    <scope>NUCLEOTIDE SEQUENCE [LARGE SCALE GENOMIC DNA]</scope>
    <source>
        <strain evidence="11 12">Marseille-Q4567</strain>
    </source>
</reference>
<dbReference type="PANTHER" id="PTHR24421:SF10">
    <property type="entry name" value="NITRATE_NITRITE SENSOR PROTEIN NARQ"/>
    <property type="match status" value="1"/>
</dbReference>
<keyword evidence="3" id="KW-0597">Phosphoprotein</keyword>
<dbReference type="PANTHER" id="PTHR24421">
    <property type="entry name" value="NITRATE/NITRITE SENSOR PROTEIN NARX-RELATED"/>
    <property type="match status" value="1"/>
</dbReference>
<keyword evidence="4" id="KW-0808">Transferase</keyword>
<dbReference type="InterPro" id="IPR003594">
    <property type="entry name" value="HATPase_dom"/>
</dbReference>
<evidence type="ECO:0000256" key="7">
    <source>
        <dbReference type="ARBA" id="ARBA00022840"/>
    </source>
</evidence>
<dbReference type="EMBL" id="JAEPRJ010000001">
    <property type="protein sequence ID" value="MBK5898689.1"/>
    <property type="molecule type" value="Genomic_DNA"/>
</dbReference>
<protein>
    <recommendedName>
        <fullName evidence="2">histidine kinase</fullName>
        <ecNumber evidence="2">2.7.13.3</ecNumber>
    </recommendedName>
</protein>
<dbReference type="Gene3D" id="3.30.565.10">
    <property type="entry name" value="Histidine kinase-like ATPase, C-terminal domain"/>
    <property type="match status" value="1"/>
</dbReference>
<feature type="transmembrane region" description="Helical" evidence="9">
    <location>
        <begin position="136"/>
        <end position="157"/>
    </location>
</feature>
<keyword evidence="12" id="KW-1185">Reference proteome</keyword>
<dbReference type="Gene3D" id="1.20.5.1930">
    <property type="match status" value="1"/>
</dbReference>
<gene>
    <name evidence="11" type="ORF">JJN12_13050</name>
</gene>
<evidence type="ECO:0000256" key="1">
    <source>
        <dbReference type="ARBA" id="ARBA00000085"/>
    </source>
</evidence>
<evidence type="ECO:0000313" key="12">
    <source>
        <dbReference type="Proteomes" id="UP000604730"/>
    </source>
</evidence>
<dbReference type="SMART" id="SM00387">
    <property type="entry name" value="HATPase_c"/>
    <property type="match status" value="1"/>
</dbReference>
<dbReference type="EC" id="2.7.13.3" evidence="2"/>
<dbReference type="CDD" id="cd16917">
    <property type="entry name" value="HATPase_UhpB-NarQ-NarX-like"/>
    <property type="match status" value="1"/>
</dbReference>
<feature type="domain" description="Histidine kinase/HSP90-like ATPase" evidence="10">
    <location>
        <begin position="351"/>
        <end position="437"/>
    </location>
</feature>
<keyword evidence="5" id="KW-0547">Nucleotide-binding</keyword>
<keyword evidence="8" id="KW-0902">Two-component regulatory system</keyword>
<comment type="caution">
    <text evidence="11">The sequence shown here is derived from an EMBL/GenBank/DDBJ whole genome shotgun (WGS) entry which is preliminary data.</text>
</comment>
<dbReference type="Pfam" id="PF07730">
    <property type="entry name" value="HisKA_3"/>
    <property type="match status" value="1"/>
</dbReference>
<dbReference type="InterPro" id="IPR050482">
    <property type="entry name" value="Sensor_HK_TwoCompSys"/>
</dbReference>
<proteinExistence type="predicted"/>
<evidence type="ECO:0000256" key="8">
    <source>
        <dbReference type="ARBA" id="ARBA00023012"/>
    </source>
</evidence>
<evidence type="ECO:0000259" key="10">
    <source>
        <dbReference type="SMART" id="SM00387"/>
    </source>
</evidence>
<evidence type="ECO:0000256" key="5">
    <source>
        <dbReference type="ARBA" id="ARBA00022741"/>
    </source>
</evidence>
<feature type="transmembrane region" description="Helical" evidence="9">
    <location>
        <begin position="12"/>
        <end position="37"/>
    </location>
</feature>
<dbReference type="GO" id="GO:0016301">
    <property type="term" value="F:kinase activity"/>
    <property type="evidence" value="ECO:0007669"/>
    <property type="project" value="UniProtKB-KW"/>
</dbReference>
<keyword evidence="9" id="KW-0812">Transmembrane</keyword>
<dbReference type="RefSeq" id="WP_208430091.1">
    <property type="nucleotide sequence ID" value="NZ_JAEPRJ010000001.1"/>
</dbReference>
<evidence type="ECO:0000256" key="9">
    <source>
        <dbReference type="SAM" id="Phobius"/>
    </source>
</evidence>
<accession>A0ABS1J3H4</accession>
<evidence type="ECO:0000256" key="2">
    <source>
        <dbReference type="ARBA" id="ARBA00012438"/>
    </source>
</evidence>
<organism evidence="11 12">
    <name type="scientific">Catonella massiliensis</name>
    <dbReference type="NCBI Taxonomy" id="2799636"/>
    <lineage>
        <taxon>Bacteria</taxon>
        <taxon>Bacillati</taxon>
        <taxon>Bacillota</taxon>
        <taxon>Clostridia</taxon>
        <taxon>Lachnospirales</taxon>
        <taxon>Lachnospiraceae</taxon>
        <taxon>Catonella</taxon>
    </lineage>
</organism>
<evidence type="ECO:0000256" key="4">
    <source>
        <dbReference type="ARBA" id="ARBA00022679"/>
    </source>
</evidence>
<keyword evidence="6 11" id="KW-0418">Kinase</keyword>
<dbReference type="Pfam" id="PF02518">
    <property type="entry name" value="HATPase_c"/>
    <property type="match status" value="1"/>
</dbReference>
<comment type="catalytic activity">
    <reaction evidence="1">
        <text>ATP + protein L-histidine = ADP + protein N-phospho-L-histidine.</text>
        <dbReference type="EC" id="2.7.13.3"/>
    </reaction>
</comment>
<dbReference type="SUPFAM" id="SSF55874">
    <property type="entry name" value="ATPase domain of HSP90 chaperone/DNA topoisomerase II/histidine kinase"/>
    <property type="match status" value="1"/>
</dbReference>
<feature type="transmembrane region" description="Helical" evidence="9">
    <location>
        <begin position="66"/>
        <end position="83"/>
    </location>
</feature>
<evidence type="ECO:0000313" key="11">
    <source>
        <dbReference type="EMBL" id="MBK5898689.1"/>
    </source>
</evidence>
<sequence length="444" mass="50964">MENELLSIKTNKILIFMYFICFSTAIWISQFVCLSIAKVTLNFGAREFIAEISGLPGNAEVLAQKTIFYMLMFGVTFGLRTYFGKKVKKIITITLVVDYLIAFRIIILLNFNYNGVLLWVFTNFLAHLIKSRFSGLYIGGGVISYVITDKNLASMWLKNYNIADYISVYSKDEQSYFYLTYNILNIMTIIAFFACCLFIIMKKDETIKKTKDLYEQLSLANSNLIKVNKELECMVEENEKLAEIRERNRIAREIHDTMGHTLTGIIAGIDACIALAKDSPEILREQLKLISEISRKGVEDIRASVSSLRPDTLERLNLNQALYNLIENTRKVMGVEVDYYCNEKELKLDEDEENAIYRIVQECITNAIRHGMATKITVLLEKRQFEIYLKISDNGIGCAEIKEGFGTRHMKERVEMLNGTVNFANKDGFVVEAVVPIRWGKEYD</sequence>
<name>A0ABS1J3H4_9FIRM</name>
<evidence type="ECO:0000256" key="3">
    <source>
        <dbReference type="ARBA" id="ARBA00022553"/>
    </source>
</evidence>
<dbReference type="InterPro" id="IPR036890">
    <property type="entry name" value="HATPase_C_sf"/>
</dbReference>
<dbReference type="InterPro" id="IPR011712">
    <property type="entry name" value="Sig_transdc_His_kin_sub3_dim/P"/>
</dbReference>
<keyword evidence="9" id="KW-0472">Membrane</keyword>